<evidence type="ECO:0000313" key="1">
    <source>
        <dbReference type="EMBL" id="EKO17167.1"/>
    </source>
</evidence>
<reference evidence="1 2" key="1">
    <citation type="submission" date="2012-10" db="EMBL/GenBank/DDBJ databases">
        <authorList>
            <person name="Harkins D.M."/>
            <person name="Durkin A.S."/>
            <person name="Brinkac L.M."/>
            <person name="Selengut J.D."/>
            <person name="Sanka R."/>
            <person name="DePew J."/>
            <person name="Purushe J."/>
            <person name="Peacock S.J."/>
            <person name="Thaipadungpanit J."/>
            <person name="Wuthiekanun V.W."/>
            <person name="Day N.P."/>
            <person name="Vinetz J.M."/>
            <person name="Sutton G.G."/>
            <person name="Nelson W.C."/>
            <person name="Fouts D.E."/>
        </authorList>
    </citation>
    <scope>NUCLEOTIDE SEQUENCE [LARGE SCALE GENOMIC DNA]</scope>
    <source>
        <strain evidence="1 2">H1</strain>
    </source>
</reference>
<gene>
    <name evidence="1" type="ORF">LEP1GSC081_3523</name>
</gene>
<organism evidence="1 2">
    <name type="scientific">Leptospira kirschneri str. H1</name>
    <dbReference type="NCBI Taxonomy" id="1049966"/>
    <lineage>
        <taxon>Bacteria</taxon>
        <taxon>Pseudomonadati</taxon>
        <taxon>Spirochaetota</taxon>
        <taxon>Spirochaetia</taxon>
        <taxon>Leptospirales</taxon>
        <taxon>Leptospiraceae</taxon>
        <taxon>Leptospira</taxon>
    </lineage>
</organism>
<dbReference type="EMBL" id="AHMY02000012">
    <property type="protein sequence ID" value="EKO17167.1"/>
    <property type="molecule type" value="Genomic_DNA"/>
</dbReference>
<dbReference type="AlphaFoldDB" id="A0A0E2B751"/>
<sequence>MKFAPRDCLVFRISHLICWGNSPGLFITPQIVVRNQIPLRIRV</sequence>
<protein>
    <submittedName>
        <fullName evidence="1">Uncharacterized protein</fullName>
    </submittedName>
</protein>
<evidence type="ECO:0000313" key="2">
    <source>
        <dbReference type="Proteomes" id="UP000006253"/>
    </source>
</evidence>
<dbReference type="Proteomes" id="UP000006253">
    <property type="component" value="Unassembled WGS sequence"/>
</dbReference>
<comment type="caution">
    <text evidence="1">The sequence shown here is derived from an EMBL/GenBank/DDBJ whole genome shotgun (WGS) entry which is preliminary data.</text>
</comment>
<name>A0A0E2B751_9LEPT</name>
<proteinExistence type="predicted"/>
<accession>A0A0E2B751</accession>